<dbReference type="PANTHER" id="PTHR42870:SF6">
    <property type="entry name" value="ACETYL-COA C-ACYLTRANSFERASE"/>
    <property type="match status" value="1"/>
</dbReference>
<feature type="domain" description="Thiolase N-terminal" evidence="1">
    <location>
        <begin position="8"/>
        <end position="189"/>
    </location>
</feature>
<dbReference type="CDD" id="cd00829">
    <property type="entry name" value="SCP-x_thiolase"/>
    <property type="match status" value="1"/>
</dbReference>
<accession>X1B6K0</accession>
<sequence length="195" mass="20649">MPLNNSNIVSAAQTKFGALKGVTLREMFSEAVDKATVDAGVPKKDIQAAFIGSFIPEMLVHQGHTAPLLMDFAGMKGIPATRHEDACASGATALRAAVMAIESGMYDTVLVAGVEKMTSVSTNMATEALAAAADDQFESSMGLTFPGVFGIAAVAHMQKYGTTEEDMARVAVKAHKNASTNPLAQFQKESHWRKQ</sequence>
<dbReference type="Pfam" id="PF00108">
    <property type="entry name" value="Thiolase_N"/>
    <property type="match status" value="1"/>
</dbReference>
<dbReference type="PANTHER" id="PTHR42870">
    <property type="entry name" value="ACETYL-COA C-ACETYLTRANSFERASE"/>
    <property type="match status" value="1"/>
</dbReference>
<comment type="caution">
    <text evidence="2">The sequence shown here is derived from an EMBL/GenBank/DDBJ whole genome shotgun (WGS) entry which is preliminary data.</text>
</comment>
<dbReference type="GO" id="GO:0016747">
    <property type="term" value="F:acyltransferase activity, transferring groups other than amino-acyl groups"/>
    <property type="evidence" value="ECO:0007669"/>
    <property type="project" value="InterPro"/>
</dbReference>
<dbReference type="AlphaFoldDB" id="X1B6K0"/>
<evidence type="ECO:0000259" key="1">
    <source>
        <dbReference type="Pfam" id="PF00108"/>
    </source>
</evidence>
<proteinExistence type="predicted"/>
<dbReference type="InterPro" id="IPR016039">
    <property type="entry name" value="Thiolase-like"/>
</dbReference>
<protein>
    <recommendedName>
        <fullName evidence="1">Thiolase N-terminal domain-containing protein</fullName>
    </recommendedName>
</protein>
<reference evidence="2" key="1">
    <citation type="journal article" date="2014" name="Front. Microbiol.">
        <title>High frequency of phylogenetically diverse reductive dehalogenase-homologous genes in deep subseafloor sedimentary metagenomes.</title>
        <authorList>
            <person name="Kawai M."/>
            <person name="Futagami T."/>
            <person name="Toyoda A."/>
            <person name="Takaki Y."/>
            <person name="Nishi S."/>
            <person name="Hori S."/>
            <person name="Arai W."/>
            <person name="Tsubouchi T."/>
            <person name="Morono Y."/>
            <person name="Uchiyama I."/>
            <person name="Ito T."/>
            <person name="Fujiyama A."/>
            <person name="Inagaki F."/>
            <person name="Takami H."/>
        </authorList>
    </citation>
    <scope>NUCLEOTIDE SEQUENCE</scope>
    <source>
        <strain evidence="2">Expedition CK06-06</strain>
    </source>
</reference>
<dbReference type="EMBL" id="BART01017613">
    <property type="protein sequence ID" value="GAG79793.1"/>
    <property type="molecule type" value="Genomic_DNA"/>
</dbReference>
<organism evidence="2">
    <name type="scientific">marine sediment metagenome</name>
    <dbReference type="NCBI Taxonomy" id="412755"/>
    <lineage>
        <taxon>unclassified sequences</taxon>
        <taxon>metagenomes</taxon>
        <taxon>ecological metagenomes</taxon>
    </lineage>
</organism>
<evidence type="ECO:0000313" key="2">
    <source>
        <dbReference type="EMBL" id="GAG79793.1"/>
    </source>
</evidence>
<dbReference type="InterPro" id="IPR020616">
    <property type="entry name" value="Thiolase_N"/>
</dbReference>
<gene>
    <name evidence="2" type="ORF">S01H4_33461</name>
</gene>
<dbReference type="SUPFAM" id="SSF53901">
    <property type="entry name" value="Thiolase-like"/>
    <property type="match status" value="1"/>
</dbReference>
<dbReference type="Gene3D" id="3.40.47.10">
    <property type="match status" value="1"/>
</dbReference>
<name>X1B6K0_9ZZZZ</name>